<dbReference type="OrthoDB" id="9784220at2"/>
<evidence type="ECO:0000259" key="4">
    <source>
        <dbReference type="Pfam" id="PF01522"/>
    </source>
</evidence>
<dbReference type="Pfam" id="PF01522">
    <property type="entry name" value="Polysacc_deac_1"/>
    <property type="match status" value="1"/>
</dbReference>
<dbReference type="PANTHER" id="PTHR34216:SF3">
    <property type="entry name" value="POLY-BETA-1,6-N-ACETYL-D-GLUCOSAMINE N-DEACETYLASE"/>
    <property type="match status" value="1"/>
</dbReference>
<evidence type="ECO:0000313" key="6">
    <source>
        <dbReference type="Proteomes" id="UP000195667"/>
    </source>
</evidence>
<feature type="transmembrane region" description="Helical" evidence="3">
    <location>
        <begin position="20"/>
        <end position="39"/>
    </location>
</feature>
<gene>
    <name evidence="5" type="ORF">CRENPOLYSF1_1390015</name>
</gene>
<dbReference type="InterPro" id="IPR011330">
    <property type="entry name" value="Glyco_hydro/deAcase_b/a-brl"/>
</dbReference>
<sequence length="453" mass="48425">MNTATHTFSINFPNHSGVETLLTFVKLMLLAWLAIITVVQSTQARATTLVSLTFDDGRNQSAARLLLLNHGMKGTFYVNSDRVGLGAPYLSKAELDVLYADGNEIGGHNIGHVDLATLSDAAQKTAICNDMQQLVNWGYQVRSFAYPFSSTGPTTQSIVAAGCPGVGTYESARAVGGLVNPNSCNGCPWAESLPPANRYYISTNNSIISTTTLATMQGYVLEAENHGGGWVPIVIHNICDSCGSSLSVSPATLDAFLTWLQARQAQGTYVRTIHQVMAGDYGPPPPPPPPSINLLNNPSLELDVNPVNNQADCWQRAGYGTSAFTWTRLNGGGHTPGFAESLQVTARTSGDRKLVQSQGSDTCAPVVTAGKQYVLSGWYTSNIPTGIVAYYKTSAGVWNYWQTSGNFAATSTWAQGSYTTPPVPADATALSFGFYLNNVGTLVTDDYAMFLKQ</sequence>
<proteinExistence type="predicted"/>
<dbReference type="RefSeq" id="WP_087142443.1">
    <property type="nucleotide sequence ID" value="NZ_FUKI01000045.1"/>
</dbReference>
<dbReference type="AlphaFoldDB" id="A0A1R4H1V1"/>
<evidence type="ECO:0000256" key="3">
    <source>
        <dbReference type="SAM" id="Phobius"/>
    </source>
</evidence>
<organism evidence="5 6">
    <name type="scientific">Crenothrix polyspora</name>
    <dbReference type="NCBI Taxonomy" id="360316"/>
    <lineage>
        <taxon>Bacteria</taxon>
        <taxon>Pseudomonadati</taxon>
        <taxon>Pseudomonadota</taxon>
        <taxon>Gammaproteobacteria</taxon>
        <taxon>Methylococcales</taxon>
        <taxon>Crenotrichaceae</taxon>
        <taxon>Crenothrix</taxon>
    </lineage>
</organism>
<keyword evidence="3" id="KW-1133">Transmembrane helix</keyword>
<dbReference type="InterPro" id="IPR051398">
    <property type="entry name" value="Polysacch_Deacetylase"/>
</dbReference>
<protein>
    <submittedName>
        <fullName evidence="5">Polysaccharide deacetylase</fullName>
    </submittedName>
</protein>
<dbReference type="GO" id="GO:0005975">
    <property type="term" value="P:carbohydrate metabolic process"/>
    <property type="evidence" value="ECO:0007669"/>
    <property type="project" value="InterPro"/>
</dbReference>
<dbReference type="PANTHER" id="PTHR34216">
    <property type="match status" value="1"/>
</dbReference>
<reference evidence="6" key="1">
    <citation type="submission" date="2017-02" db="EMBL/GenBank/DDBJ databases">
        <authorList>
            <person name="Daims H."/>
        </authorList>
    </citation>
    <scope>NUCLEOTIDE SEQUENCE [LARGE SCALE GENOMIC DNA]</scope>
</reference>
<dbReference type="InterPro" id="IPR002509">
    <property type="entry name" value="NODB_dom"/>
</dbReference>
<dbReference type="Proteomes" id="UP000195667">
    <property type="component" value="Unassembled WGS sequence"/>
</dbReference>
<keyword evidence="2" id="KW-0732">Signal</keyword>
<comment type="subcellular location">
    <subcellularLocation>
        <location evidence="1">Secreted</location>
    </subcellularLocation>
</comment>
<dbReference type="GO" id="GO:0005576">
    <property type="term" value="C:extracellular region"/>
    <property type="evidence" value="ECO:0007669"/>
    <property type="project" value="UniProtKB-SubCell"/>
</dbReference>
<accession>A0A1R4H1V1</accession>
<dbReference type="SUPFAM" id="SSF88713">
    <property type="entry name" value="Glycoside hydrolase/deacetylase"/>
    <property type="match status" value="1"/>
</dbReference>
<evidence type="ECO:0000313" key="5">
    <source>
        <dbReference type="EMBL" id="SJM90222.1"/>
    </source>
</evidence>
<keyword evidence="6" id="KW-1185">Reference proteome</keyword>
<dbReference type="GO" id="GO:0016810">
    <property type="term" value="F:hydrolase activity, acting on carbon-nitrogen (but not peptide) bonds"/>
    <property type="evidence" value="ECO:0007669"/>
    <property type="project" value="InterPro"/>
</dbReference>
<dbReference type="Gene3D" id="2.60.120.260">
    <property type="entry name" value="Galactose-binding domain-like"/>
    <property type="match status" value="1"/>
</dbReference>
<feature type="domain" description="NodB homology" evidence="4">
    <location>
        <begin position="48"/>
        <end position="158"/>
    </location>
</feature>
<keyword evidence="3" id="KW-0812">Transmembrane</keyword>
<keyword evidence="3" id="KW-0472">Membrane</keyword>
<dbReference type="Gene3D" id="3.20.20.370">
    <property type="entry name" value="Glycoside hydrolase/deacetylase"/>
    <property type="match status" value="1"/>
</dbReference>
<dbReference type="EMBL" id="FUKI01000045">
    <property type="protein sequence ID" value="SJM90222.1"/>
    <property type="molecule type" value="Genomic_DNA"/>
</dbReference>
<dbReference type="CDD" id="cd10967">
    <property type="entry name" value="CE4_GLA_like_6s"/>
    <property type="match status" value="1"/>
</dbReference>
<evidence type="ECO:0000256" key="2">
    <source>
        <dbReference type="ARBA" id="ARBA00022729"/>
    </source>
</evidence>
<evidence type="ECO:0000256" key="1">
    <source>
        <dbReference type="ARBA" id="ARBA00004613"/>
    </source>
</evidence>
<name>A0A1R4H1V1_9GAMM</name>